<dbReference type="SUPFAM" id="SSF55729">
    <property type="entry name" value="Acyl-CoA N-acyltransferases (Nat)"/>
    <property type="match status" value="1"/>
</dbReference>
<keyword evidence="3" id="KW-1185">Reference proteome</keyword>
<dbReference type="PANTHER" id="PTHR43792:SF1">
    <property type="entry name" value="N-ACETYLTRANSFERASE DOMAIN-CONTAINING PROTEIN"/>
    <property type="match status" value="1"/>
</dbReference>
<feature type="domain" description="N-acetyltransferase" evidence="1">
    <location>
        <begin position="10"/>
        <end position="166"/>
    </location>
</feature>
<evidence type="ECO:0000259" key="1">
    <source>
        <dbReference type="PROSITE" id="PS51186"/>
    </source>
</evidence>
<dbReference type="Gene3D" id="3.40.630.30">
    <property type="match status" value="1"/>
</dbReference>
<proteinExistence type="predicted"/>
<evidence type="ECO:0000313" key="3">
    <source>
        <dbReference type="Proteomes" id="UP000294071"/>
    </source>
</evidence>
<dbReference type="InterPro" id="IPR000182">
    <property type="entry name" value="GNAT_dom"/>
</dbReference>
<dbReference type="AlphaFoldDB" id="A0A4Q2RX47"/>
<dbReference type="OrthoDB" id="9132139at2"/>
<dbReference type="EMBL" id="SDWT01000001">
    <property type="protein sequence ID" value="RYB93687.1"/>
    <property type="molecule type" value="Genomic_DNA"/>
</dbReference>
<sequence length="166" mass="18146">MVLPITTERLVVRPFTTTDLDDFLAYQSHPDVRRHLQGQPHTDEAAASYVAAQAALDDEQRDAWHDWAVEHRGLGRVIGNLGVYLPAASPAEGDLGFQFSPDFHGQGFAREAATALVGALRSRWGLTRITASCDEANAASARLLLALGFDEVVDETEGRRSFELLS</sequence>
<dbReference type="PROSITE" id="PS51186">
    <property type="entry name" value="GNAT"/>
    <property type="match status" value="1"/>
</dbReference>
<reference evidence="2 3" key="1">
    <citation type="submission" date="2019-01" db="EMBL/GenBank/DDBJ databases">
        <title>Novel species of Nocardioides.</title>
        <authorList>
            <person name="Liu Q."/>
            <person name="Xin Y.-H."/>
        </authorList>
    </citation>
    <scope>NUCLEOTIDE SEQUENCE [LARGE SCALE GENOMIC DNA]</scope>
    <source>
        <strain evidence="2 3">CGMCC 4.6882</strain>
    </source>
</reference>
<dbReference type="InterPro" id="IPR016181">
    <property type="entry name" value="Acyl_CoA_acyltransferase"/>
</dbReference>
<dbReference type="Proteomes" id="UP000294071">
    <property type="component" value="Unassembled WGS sequence"/>
</dbReference>
<keyword evidence="2" id="KW-0808">Transferase</keyword>
<dbReference type="GO" id="GO:0016747">
    <property type="term" value="F:acyltransferase activity, transferring groups other than amino-acyl groups"/>
    <property type="evidence" value="ECO:0007669"/>
    <property type="project" value="InterPro"/>
</dbReference>
<evidence type="ECO:0000313" key="2">
    <source>
        <dbReference type="EMBL" id="RYB93687.1"/>
    </source>
</evidence>
<dbReference type="InterPro" id="IPR051531">
    <property type="entry name" value="N-acetyltransferase"/>
</dbReference>
<organism evidence="2 3">
    <name type="scientific">Nocardioides oleivorans</name>
    <dbReference type="NCBI Taxonomy" id="273676"/>
    <lineage>
        <taxon>Bacteria</taxon>
        <taxon>Bacillati</taxon>
        <taxon>Actinomycetota</taxon>
        <taxon>Actinomycetes</taxon>
        <taxon>Propionibacteriales</taxon>
        <taxon>Nocardioidaceae</taxon>
        <taxon>Nocardioides</taxon>
    </lineage>
</organism>
<name>A0A4Q2RX47_9ACTN</name>
<comment type="caution">
    <text evidence="2">The sequence shown here is derived from an EMBL/GenBank/DDBJ whole genome shotgun (WGS) entry which is preliminary data.</text>
</comment>
<accession>A0A4Q2RX47</accession>
<dbReference type="PANTHER" id="PTHR43792">
    <property type="entry name" value="GNAT FAMILY, PUTATIVE (AFU_ORTHOLOGUE AFUA_3G00765)-RELATED-RELATED"/>
    <property type="match status" value="1"/>
</dbReference>
<protein>
    <submittedName>
        <fullName evidence="2">N-acetyltransferase</fullName>
    </submittedName>
</protein>
<dbReference type="Pfam" id="PF13302">
    <property type="entry name" value="Acetyltransf_3"/>
    <property type="match status" value="1"/>
</dbReference>
<gene>
    <name evidence="2" type="ORF">EUA93_04535</name>
</gene>